<sequence length="170" mass="19148">MKAGERRKKLISMLKNSSEPIIGSDLAEKFAVSRQVIVQDIALLRAEGEKILATSQGYLIPGNQLNTIKRTIACRHDNEEVEDELMTIVSHGAKVNDVIVEHPIYGEIRGILMIQSPFDVEKFMLKYREKEAALLASLTDGVHLHTIEAINESVIKRLKNELRVKGYLLE</sequence>
<name>A0A8A7KBW8_9FIRM</name>
<dbReference type="InterPro" id="IPR036388">
    <property type="entry name" value="WH-like_DNA-bd_sf"/>
</dbReference>
<dbReference type="InterPro" id="IPR035922">
    <property type="entry name" value="3H_dom_sf"/>
</dbReference>
<dbReference type="InterPro" id="IPR013196">
    <property type="entry name" value="HTH_11"/>
</dbReference>
<evidence type="ECO:0000259" key="3">
    <source>
        <dbReference type="Pfam" id="PF08279"/>
    </source>
</evidence>
<dbReference type="InterPro" id="IPR026043">
    <property type="entry name" value="NadR"/>
</dbReference>
<dbReference type="SUPFAM" id="SSF46785">
    <property type="entry name" value="Winged helix' DNA-binding domain"/>
    <property type="match status" value="1"/>
</dbReference>
<feature type="binding site" evidence="1">
    <location>
        <position position="145"/>
    </location>
    <ligand>
        <name>Ni(2+)</name>
        <dbReference type="ChEBI" id="CHEBI:49786"/>
    </ligand>
</feature>
<dbReference type="InterPro" id="IPR036390">
    <property type="entry name" value="WH_DNA-bd_sf"/>
</dbReference>
<feature type="domain" description="3H" evidence="2">
    <location>
        <begin position="72"/>
        <end position="168"/>
    </location>
</feature>
<protein>
    <submittedName>
        <fullName evidence="4">HTH domain-containing protein</fullName>
    </submittedName>
</protein>
<proteinExistence type="predicted"/>
<feature type="binding site" evidence="1">
    <location>
        <position position="76"/>
    </location>
    <ligand>
        <name>Ni(2+)</name>
        <dbReference type="ChEBI" id="CHEBI:49786"/>
    </ligand>
</feature>
<gene>
    <name evidence="4" type="ORF">GM661_06105</name>
</gene>
<keyword evidence="5" id="KW-1185">Reference proteome</keyword>
<evidence type="ECO:0000259" key="2">
    <source>
        <dbReference type="Pfam" id="PF02829"/>
    </source>
</evidence>
<evidence type="ECO:0000256" key="1">
    <source>
        <dbReference type="PIRSR" id="PIRSR037847-1"/>
    </source>
</evidence>
<evidence type="ECO:0000313" key="5">
    <source>
        <dbReference type="Proteomes" id="UP000665020"/>
    </source>
</evidence>
<dbReference type="GO" id="GO:0046872">
    <property type="term" value="F:metal ion binding"/>
    <property type="evidence" value="ECO:0007669"/>
    <property type="project" value="UniProtKB-KW"/>
</dbReference>
<accession>A0A8A7KBW8</accession>
<dbReference type="EMBL" id="CP046640">
    <property type="protein sequence ID" value="QTL97585.1"/>
    <property type="molecule type" value="Genomic_DNA"/>
</dbReference>
<evidence type="ECO:0000313" key="4">
    <source>
        <dbReference type="EMBL" id="QTL97585.1"/>
    </source>
</evidence>
<dbReference type="PIRSF" id="PIRSF037847">
    <property type="entry name" value="NiaR"/>
    <property type="match status" value="1"/>
</dbReference>
<dbReference type="Gene3D" id="3.30.1340.20">
    <property type="entry name" value="3H domain"/>
    <property type="match status" value="1"/>
</dbReference>
<feature type="domain" description="Helix-turn-helix type 11" evidence="3">
    <location>
        <begin position="6"/>
        <end position="58"/>
    </location>
</feature>
<feature type="binding site" evidence="1">
    <location>
        <position position="84"/>
    </location>
    <ligand>
        <name>Ni(2+)</name>
        <dbReference type="ChEBI" id="CHEBI:49786"/>
    </ligand>
</feature>
<dbReference type="InterPro" id="IPR004173">
    <property type="entry name" value="3H_domain"/>
</dbReference>
<organism evidence="4 5">
    <name type="scientific">Iocasia fonsfrigidae</name>
    <dbReference type="NCBI Taxonomy" id="2682810"/>
    <lineage>
        <taxon>Bacteria</taxon>
        <taxon>Bacillati</taxon>
        <taxon>Bacillota</taxon>
        <taxon>Clostridia</taxon>
        <taxon>Halanaerobiales</taxon>
        <taxon>Halanaerobiaceae</taxon>
        <taxon>Iocasia</taxon>
    </lineage>
</organism>
<dbReference type="PANTHER" id="PTHR40068">
    <property type="entry name" value="TRANSCRIPTION REPRESSOR NIAR-RELATED"/>
    <property type="match status" value="1"/>
</dbReference>
<dbReference type="KEGG" id="ifn:GM661_06105"/>
<dbReference type="PANTHER" id="PTHR40068:SF1">
    <property type="entry name" value="TRANSCRIPTION REPRESSOR NIAR-RELATED"/>
    <property type="match status" value="1"/>
</dbReference>
<keyword evidence="1" id="KW-0479">Metal-binding</keyword>
<dbReference type="Pfam" id="PF02829">
    <property type="entry name" value="3H"/>
    <property type="match status" value="1"/>
</dbReference>
<dbReference type="Pfam" id="PF08279">
    <property type="entry name" value="HTH_11"/>
    <property type="match status" value="1"/>
</dbReference>
<reference evidence="4" key="1">
    <citation type="submission" date="2019-12" db="EMBL/GenBank/DDBJ databases">
        <authorList>
            <person name="zhang j."/>
            <person name="sun C.M."/>
        </authorList>
    </citation>
    <scope>NUCLEOTIDE SEQUENCE</scope>
    <source>
        <strain evidence="4">NS-1</strain>
    </source>
</reference>
<dbReference type="Proteomes" id="UP000665020">
    <property type="component" value="Chromosome"/>
</dbReference>
<dbReference type="Gene3D" id="1.10.10.10">
    <property type="entry name" value="Winged helix-like DNA-binding domain superfamily/Winged helix DNA-binding domain"/>
    <property type="match status" value="1"/>
</dbReference>
<dbReference type="AlphaFoldDB" id="A0A8A7KBW8"/>
<dbReference type="RefSeq" id="WP_230869209.1">
    <property type="nucleotide sequence ID" value="NZ_CP046640.1"/>
</dbReference>
<feature type="binding site" evidence="1">
    <location>
        <position position="143"/>
    </location>
    <ligand>
        <name>Ni(2+)</name>
        <dbReference type="ChEBI" id="CHEBI:49786"/>
    </ligand>
</feature>
<dbReference type="SUPFAM" id="SSF75500">
    <property type="entry name" value="Putative transcriptional regulator TM1602, C-terminal domain"/>
    <property type="match status" value="1"/>
</dbReference>
<keyword evidence="1" id="KW-0533">Nickel</keyword>